<keyword evidence="4 9" id="KW-1015">Disulfide bond</keyword>
<dbReference type="PROSITE" id="PS51352">
    <property type="entry name" value="THIOREDOXIN_2"/>
    <property type="match status" value="1"/>
</dbReference>
<feature type="site" description="Deprotonates C-terminal active site Cys" evidence="8">
    <location>
        <position position="25"/>
    </location>
</feature>
<evidence type="ECO:0000256" key="1">
    <source>
        <dbReference type="ARBA" id="ARBA00008987"/>
    </source>
</evidence>
<dbReference type="Pfam" id="PF00085">
    <property type="entry name" value="Thioredoxin"/>
    <property type="match status" value="1"/>
</dbReference>
<comment type="similarity">
    <text evidence="1 7">Belongs to the thioredoxin family.</text>
</comment>
<dbReference type="InterPro" id="IPR005746">
    <property type="entry name" value="Thioredoxin"/>
</dbReference>
<dbReference type="PROSITE" id="PS00194">
    <property type="entry name" value="THIOREDOXIN_1"/>
    <property type="match status" value="1"/>
</dbReference>
<evidence type="ECO:0000313" key="12">
    <source>
        <dbReference type="Proteomes" id="UP000317593"/>
    </source>
</evidence>
<evidence type="ECO:0000256" key="2">
    <source>
        <dbReference type="ARBA" id="ARBA00022448"/>
    </source>
</evidence>
<dbReference type="PANTHER" id="PTHR45663:SF11">
    <property type="entry name" value="GEO12009P1"/>
    <property type="match status" value="1"/>
</dbReference>
<evidence type="ECO:0000256" key="8">
    <source>
        <dbReference type="PIRSR" id="PIRSR000077-1"/>
    </source>
</evidence>
<protein>
    <recommendedName>
        <fullName evidence="6 7">Thioredoxin</fullName>
    </recommendedName>
</protein>
<dbReference type="PRINTS" id="PR00421">
    <property type="entry name" value="THIOREDOXIN"/>
</dbReference>
<dbReference type="PANTHER" id="PTHR45663">
    <property type="entry name" value="GEO12009P1"/>
    <property type="match status" value="1"/>
</dbReference>
<dbReference type="InterPro" id="IPR013766">
    <property type="entry name" value="Thioredoxin_domain"/>
</dbReference>
<dbReference type="InterPro" id="IPR017937">
    <property type="entry name" value="Thioredoxin_CS"/>
</dbReference>
<dbReference type="Gene3D" id="3.40.30.10">
    <property type="entry name" value="Glutaredoxin"/>
    <property type="match status" value="1"/>
</dbReference>
<evidence type="ECO:0000256" key="9">
    <source>
        <dbReference type="PIRSR" id="PIRSR000077-4"/>
    </source>
</evidence>
<dbReference type="CDD" id="cd02947">
    <property type="entry name" value="TRX_family"/>
    <property type="match status" value="1"/>
</dbReference>
<keyword evidence="12" id="KW-1185">Reference proteome</keyword>
<keyword evidence="5 9" id="KW-0676">Redox-active center</keyword>
<feature type="site" description="Contributes to redox potential value" evidence="8">
    <location>
        <position position="32"/>
    </location>
</feature>
<dbReference type="GO" id="GO:0015035">
    <property type="term" value="F:protein-disulfide reductase activity"/>
    <property type="evidence" value="ECO:0007669"/>
    <property type="project" value="UniProtKB-UniRule"/>
</dbReference>
<evidence type="ECO:0000256" key="7">
    <source>
        <dbReference type="PIRNR" id="PIRNR000077"/>
    </source>
</evidence>
<evidence type="ECO:0000256" key="4">
    <source>
        <dbReference type="ARBA" id="ARBA00023157"/>
    </source>
</evidence>
<evidence type="ECO:0000256" key="3">
    <source>
        <dbReference type="ARBA" id="ARBA00022982"/>
    </source>
</evidence>
<dbReference type="GO" id="GO:0005829">
    <property type="term" value="C:cytosol"/>
    <property type="evidence" value="ECO:0007669"/>
    <property type="project" value="TreeGrafter"/>
</dbReference>
<feature type="domain" description="Thioredoxin" evidence="10">
    <location>
        <begin position="1"/>
        <end position="107"/>
    </location>
</feature>
<evidence type="ECO:0000259" key="10">
    <source>
        <dbReference type="PROSITE" id="PS51352"/>
    </source>
</evidence>
<dbReference type="FunFam" id="3.40.30.10:FF:000001">
    <property type="entry name" value="Thioredoxin"/>
    <property type="match status" value="1"/>
</dbReference>
<name>A0A521BKP2_9BACT</name>
<dbReference type="InterPro" id="IPR036249">
    <property type="entry name" value="Thioredoxin-like_sf"/>
</dbReference>
<accession>A0A521BKP2</accession>
<feature type="site" description="Contributes to redox potential value" evidence="8">
    <location>
        <position position="33"/>
    </location>
</feature>
<dbReference type="RefSeq" id="WP_142713413.1">
    <property type="nucleotide sequence ID" value="NZ_FXTH01000003.1"/>
</dbReference>
<dbReference type="GO" id="GO:0045454">
    <property type="term" value="P:cell redox homeostasis"/>
    <property type="evidence" value="ECO:0007669"/>
    <property type="project" value="TreeGrafter"/>
</dbReference>
<evidence type="ECO:0000313" key="11">
    <source>
        <dbReference type="EMBL" id="SMO47645.1"/>
    </source>
</evidence>
<reference evidence="11 12" key="1">
    <citation type="submission" date="2017-05" db="EMBL/GenBank/DDBJ databases">
        <authorList>
            <person name="Varghese N."/>
            <person name="Submissions S."/>
        </authorList>
    </citation>
    <scope>NUCLEOTIDE SEQUENCE [LARGE SCALE GENOMIC DNA]</scope>
    <source>
        <strain evidence="11 12">DSM 21194</strain>
    </source>
</reference>
<proteinExistence type="inferred from homology"/>
<feature type="disulfide bond" description="Redox-active" evidence="9">
    <location>
        <begin position="31"/>
        <end position="34"/>
    </location>
</feature>
<organism evidence="11 12">
    <name type="scientific">Fodinibius sediminis</name>
    <dbReference type="NCBI Taxonomy" id="1214077"/>
    <lineage>
        <taxon>Bacteria</taxon>
        <taxon>Pseudomonadati</taxon>
        <taxon>Balneolota</taxon>
        <taxon>Balneolia</taxon>
        <taxon>Balneolales</taxon>
        <taxon>Balneolaceae</taxon>
        <taxon>Fodinibius</taxon>
    </lineage>
</organism>
<dbReference type="Proteomes" id="UP000317593">
    <property type="component" value="Unassembled WGS sequence"/>
</dbReference>
<feature type="active site" description="Nucleophile" evidence="8">
    <location>
        <position position="31"/>
    </location>
</feature>
<feature type="active site" description="Nucleophile" evidence="8">
    <location>
        <position position="34"/>
    </location>
</feature>
<dbReference type="EMBL" id="FXTH01000003">
    <property type="protein sequence ID" value="SMO47645.1"/>
    <property type="molecule type" value="Genomic_DNA"/>
</dbReference>
<dbReference type="SUPFAM" id="SSF52833">
    <property type="entry name" value="Thioredoxin-like"/>
    <property type="match status" value="1"/>
</dbReference>
<evidence type="ECO:0000256" key="6">
    <source>
        <dbReference type="NCBIfam" id="TIGR01068"/>
    </source>
</evidence>
<dbReference type="NCBIfam" id="TIGR01068">
    <property type="entry name" value="thioredoxin"/>
    <property type="match status" value="1"/>
</dbReference>
<evidence type="ECO:0000256" key="5">
    <source>
        <dbReference type="ARBA" id="ARBA00023284"/>
    </source>
</evidence>
<gene>
    <name evidence="11" type="ORF">SAMN06265218_103190</name>
</gene>
<sequence>MAEAKKQTSPSFSDIINSETPVLVDFYADWCGPCKMMNPILKKLKKEMGEELNIIKIDAEKNADAAIKYQVRGVPTLILFHKGRILWQQSGVVQLHQLKNIINQKLSA</sequence>
<dbReference type="PIRSF" id="PIRSF000077">
    <property type="entry name" value="Thioredoxin"/>
    <property type="match status" value="1"/>
</dbReference>
<dbReference type="AlphaFoldDB" id="A0A521BKP2"/>
<keyword evidence="2" id="KW-0813">Transport</keyword>
<keyword evidence="3" id="KW-0249">Electron transport</keyword>
<dbReference type="OrthoDB" id="9790390at2"/>